<keyword evidence="3" id="KW-1185">Reference proteome</keyword>
<dbReference type="EMBL" id="CP042913">
    <property type="protein sequence ID" value="QEG35035.1"/>
    <property type="molecule type" value="Genomic_DNA"/>
</dbReference>
<keyword evidence="1" id="KW-1133">Transmembrane helix</keyword>
<evidence type="ECO:0000313" key="2">
    <source>
        <dbReference type="EMBL" id="QEG35035.1"/>
    </source>
</evidence>
<dbReference type="OrthoDB" id="285957at2"/>
<dbReference type="Pfam" id="PF10825">
    <property type="entry name" value="DUF2752"/>
    <property type="match status" value="1"/>
</dbReference>
<dbReference type="RefSeq" id="WP_148073595.1">
    <property type="nucleotide sequence ID" value="NZ_CP042913.1"/>
</dbReference>
<organism evidence="2 3">
    <name type="scientific">Bythopirellula goksoeyrii</name>
    <dbReference type="NCBI Taxonomy" id="1400387"/>
    <lineage>
        <taxon>Bacteria</taxon>
        <taxon>Pseudomonadati</taxon>
        <taxon>Planctomycetota</taxon>
        <taxon>Planctomycetia</taxon>
        <taxon>Pirellulales</taxon>
        <taxon>Lacipirellulaceae</taxon>
        <taxon>Bythopirellula</taxon>
    </lineage>
</organism>
<dbReference type="AlphaFoldDB" id="A0A5B9QBT6"/>
<reference evidence="2 3" key="1">
    <citation type="submission" date="2019-08" db="EMBL/GenBank/DDBJ databases">
        <title>Deep-cultivation of Planctomycetes and their phenomic and genomic characterization uncovers novel biology.</title>
        <authorList>
            <person name="Wiegand S."/>
            <person name="Jogler M."/>
            <person name="Boedeker C."/>
            <person name="Pinto D."/>
            <person name="Vollmers J."/>
            <person name="Rivas-Marin E."/>
            <person name="Kohn T."/>
            <person name="Peeters S.H."/>
            <person name="Heuer A."/>
            <person name="Rast P."/>
            <person name="Oberbeckmann S."/>
            <person name="Bunk B."/>
            <person name="Jeske O."/>
            <person name="Meyerdierks A."/>
            <person name="Storesund J.E."/>
            <person name="Kallscheuer N."/>
            <person name="Luecker S."/>
            <person name="Lage O.M."/>
            <person name="Pohl T."/>
            <person name="Merkel B.J."/>
            <person name="Hornburger P."/>
            <person name="Mueller R.-W."/>
            <person name="Bruemmer F."/>
            <person name="Labrenz M."/>
            <person name="Spormann A.M."/>
            <person name="Op den Camp H."/>
            <person name="Overmann J."/>
            <person name="Amann R."/>
            <person name="Jetten M.S.M."/>
            <person name="Mascher T."/>
            <person name="Medema M.H."/>
            <person name="Devos D.P."/>
            <person name="Kaster A.-K."/>
            <person name="Ovreas L."/>
            <person name="Rohde M."/>
            <person name="Galperin M.Y."/>
            <person name="Jogler C."/>
        </authorList>
    </citation>
    <scope>NUCLEOTIDE SEQUENCE [LARGE SCALE GENOMIC DNA]</scope>
    <source>
        <strain evidence="2 3">Pr1d</strain>
    </source>
</reference>
<name>A0A5B9QBT6_9BACT</name>
<evidence type="ECO:0000313" key="3">
    <source>
        <dbReference type="Proteomes" id="UP000323917"/>
    </source>
</evidence>
<evidence type="ECO:0000256" key="1">
    <source>
        <dbReference type="SAM" id="Phobius"/>
    </source>
</evidence>
<sequence>MVYAAMKSESLTAVARVILAAIGLSGLVLCAAACNLEPDPRGFGTHEQLGLTPCSFYQWTGRTCPSCGATTAWAHVLRGDMAEGLSANLAATLLCLATLIAVPWLLLSACFGRWLWWKPREWDVLLAGSALLVVAILDWLRRILS</sequence>
<evidence type="ECO:0008006" key="4">
    <source>
        <dbReference type="Google" id="ProtNLM"/>
    </source>
</evidence>
<protein>
    <recommendedName>
        <fullName evidence="4">DUF2752 domain-containing protein</fullName>
    </recommendedName>
</protein>
<dbReference type="KEGG" id="bgok:Pr1d_23250"/>
<feature type="transmembrane region" description="Helical" evidence="1">
    <location>
        <begin position="89"/>
        <end position="112"/>
    </location>
</feature>
<dbReference type="Proteomes" id="UP000323917">
    <property type="component" value="Chromosome"/>
</dbReference>
<keyword evidence="1" id="KW-0472">Membrane</keyword>
<gene>
    <name evidence="2" type="ORF">Pr1d_23250</name>
</gene>
<accession>A0A5B9QBT6</accession>
<feature type="transmembrane region" description="Helical" evidence="1">
    <location>
        <begin position="124"/>
        <end position="144"/>
    </location>
</feature>
<proteinExistence type="predicted"/>
<keyword evidence="1" id="KW-0812">Transmembrane</keyword>
<dbReference type="InterPro" id="IPR021215">
    <property type="entry name" value="DUF2752"/>
</dbReference>